<accession>A0ABY5S3X1</accession>
<dbReference type="EMBL" id="CP091430">
    <property type="protein sequence ID" value="UVI28592.1"/>
    <property type="molecule type" value="Genomic_DNA"/>
</dbReference>
<sequence>MPDMLVKLYELPEDESAAKYAQRTGVMVRRAIGPELRTIAKWVESHFGQGWRSECEVAISRQPASCFIAVKDGELLGFACYDATCKGFFGPTGVDAQARGLGIGKRLFLETLRAMREDGYGYAIIGGAGPTEFYAKTAGATIIEGSVPGIYAGMLKVND</sequence>
<dbReference type="Gene3D" id="3.40.630.30">
    <property type="match status" value="1"/>
</dbReference>
<proteinExistence type="predicted"/>
<dbReference type="Pfam" id="PF00583">
    <property type="entry name" value="Acetyltransf_1"/>
    <property type="match status" value="1"/>
</dbReference>
<dbReference type="CDD" id="cd04301">
    <property type="entry name" value="NAT_SF"/>
    <property type="match status" value="1"/>
</dbReference>
<protein>
    <submittedName>
        <fullName evidence="2">GNAT family N-acetyltransferase</fullName>
    </submittedName>
</protein>
<name>A0ABY5S3X1_9BACL</name>
<dbReference type="InterPro" id="IPR000182">
    <property type="entry name" value="GNAT_dom"/>
</dbReference>
<evidence type="ECO:0000313" key="3">
    <source>
        <dbReference type="Proteomes" id="UP001057877"/>
    </source>
</evidence>
<feature type="domain" description="N-acetyltransferase" evidence="1">
    <location>
        <begin position="26"/>
        <end position="159"/>
    </location>
</feature>
<evidence type="ECO:0000313" key="2">
    <source>
        <dbReference type="EMBL" id="UVI28592.1"/>
    </source>
</evidence>
<keyword evidence="3" id="KW-1185">Reference proteome</keyword>
<dbReference type="SUPFAM" id="SSF55729">
    <property type="entry name" value="Acyl-CoA N-acyltransferases (Nat)"/>
    <property type="match status" value="1"/>
</dbReference>
<reference evidence="2" key="1">
    <citation type="submission" date="2022-01" db="EMBL/GenBank/DDBJ databases">
        <title>Paenibacillus spongiae sp. nov., isolated from marine sponge.</title>
        <authorList>
            <person name="Li Z."/>
            <person name="Zhang M."/>
        </authorList>
    </citation>
    <scope>NUCLEOTIDE SEQUENCE</scope>
    <source>
        <strain evidence="2">PHS-Z3</strain>
    </source>
</reference>
<gene>
    <name evidence="2" type="ORF">L1F29_24540</name>
</gene>
<dbReference type="Proteomes" id="UP001057877">
    <property type="component" value="Chromosome"/>
</dbReference>
<dbReference type="RefSeq" id="WP_258384681.1">
    <property type="nucleotide sequence ID" value="NZ_CP091430.1"/>
</dbReference>
<evidence type="ECO:0000259" key="1">
    <source>
        <dbReference type="PROSITE" id="PS51186"/>
    </source>
</evidence>
<dbReference type="InterPro" id="IPR016181">
    <property type="entry name" value="Acyl_CoA_acyltransferase"/>
</dbReference>
<dbReference type="PROSITE" id="PS51186">
    <property type="entry name" value="GNAT"/>
    <property type="match status" value="1"/>
</dbReference>
<organism evidence="2 3">
    <name type="scientific">Paenibacillus spongiae</name>
    <dbReference type="NCBI Taxonomy" id="2909671"/>
    <lineage>
        <taxon>Bacteria</taxon>
        <taxon>Bacillati</taxon>
        <taxon>Bacillota</taxon>
        <taxon>Bacilli</taxon>
        <taxon>Bacillales</taxon>
        <taxon>Paenibacillaceae</taxon>
        <taxon>Paenibacillus</taxon>
    </lineage>
</organism>